<reference evidence="7 8" key="1">
    <citation type="journal article" date="2007" name="Proc. Natl. Acad. Sci. U.S.A.">
        <title>Dandruff-associated Malassezia genomes reveal convergent and divergent virulence traits shared with plant and human fungal pathogens.</title>
        <authorList>
            <person name="Xu J."/>
            <person name="Saunders C.W."/>
            <person name="Hu P."/>
            <person name="Grant R.A."/>
            <person name="Boekhout T."/>
            <person name="Kuramae E.E."/>
            <person name="Kronstad J.W."/>
            <person name="Deangelis Y.M."/>
            <person name="Reeder N.L."/>
            <person name="Johnstone K.R."/>
            <person name="Leland M."/>
            <person name="Fieno A.M."/>
            <person name="Begley W.M."/>
            <person name="Sun Y."/>
            <person name="Lacey M.P."/>
            <person name="Chaudhary T."/>
            <person name="Keough T."/>
            <person name="Chu L."/>
            <person name="Sears R."/>
            <person name="Yuan B."/>
            <person name="Dawson T.L.Jr."/>
        </authorList>
    </citation>
    <scope>NUCLEOTIDE SEQUENCE [LARGE SCALE GENOMIC DNA]</scope>
    <source>
        <strain evidence="8">ATCC MYA-4612 / CBS 7966</strain>
    </source>
</reference>
<evidence type="ECO:0000256" key="4">
    <source>
        <dbReference type="ARBA" id="ARBA00022679"/>
    </source>
</evidence>
<protein>
    <recommendedName>
        <fullName evidence="6">Aminotransferase class I/classII large domain-containing protein</fullName>
    </recommendedName>
</protein>
<gene>
    <name evidence="7" type="ORF">MGL_2601</name>
</gene>
<dbReference type="InParanoid" id="A8Q4Q0"/>
<dbReference type="PANTHER" id="PTHR42790:SF19">
    <property type="entry name" value="KYNURENINE_ALPHA-AMINOADIPATE AMINOTRANSFERASE, MITOCHONDRIAL"/>
    <property type="match status" value="1"/>
</dbReference>
<dbReference type="AlphaFoldDB" id="A8Q4Q0"/>
<dbReference type="KEGG" id="mgl:MGL_2601"/>
<evidence type="ECO:0000259" key="6">
    <source>
        <dbReference type="Pfam" id="PF00155"/>
    </source>
</evidence>
<evidence type="ECO:0000256" key="2">
    <source>
        <dbReference type="ARBA" id="ARBA00007441"/>
    </source>
</evidence>
<comment type="cofactor">
    <cofactor evidence="1">
        <name>pyridoxal 5'-phosphate</name>
        <dbReference type="ChEBI" id="CHEBI:597326"/>
    </cofactor>
</comment>
<proteinExistence type="inferred from homology"/>
<dbReference type="Gene3D" id="3.40.640.10">
    <property type="entry name" value="Type I PLP-dependent aspartate aminotransferase-like (Major domain)"/>
    <property type="match status" value="1"/>
</dbReference>
<dbReference type="GeneID" id="5854524"/>
<organism evidence="7 8">
    <name type="scientific">Malassezia globosa (strain ATCC MYA-4612 / CBS 7966)</name>
    <name type="common">Dandruff-associated fungus</name>
    <dbReference type="NCBI Taxonomy" id="425265"/>
    <lineage>
        <taxon>Eukaryota</taxon>
        <taxon>Fungi</taxon>
        <taxon>Dikarya</taxon>
        <taxon>Basidiomycota</taxon>
        <taxon>Ustilaginomycotina</taxon>
        <taxon>Malasseziomycetes</taxon>
        <taxon>Malasseziales</taxon>
        <taxon>Malasseziaceae</taxon>
        <taxon>Malassezia</taxon>
    </lineage>
</organism>
<feature type="domain" description="Aminotransferase class I/classII large" evidence="6">
    <location>
        <begin position="57"/>
        <end position="301"/>
    </location>
</feature>
<dbReference type="InterPro" id="IPR015421">
    <property type="entry name" value="PyrdxlP-dep_Trfase_major"/>
</dbReference>
<evidence type="ECO:0000313" key="8">
    <source>
        <dbReference type="Proteomes" id="UP000008837"/>
    </source>
</evidence>
<dbReference type="RefSeq" id="XP_001730219.1">
    <property type="nucleotide sequence ID" value="XM_001730167.1"/>
</dbReference>
<dbReference type="OrthoDB" id="691673at2759"/>
<keyword evidence="5" id="KW-0663">Pyridoxal phosphate</keyword>
<keyword evidence="3" id="KW-0032">Aminotransferase</keyword>
<keyword evidence="4" id="KW-0808">Transferase</keyword>
<dbReference type="GO" id="GO:1901605">
    <property type="term" value="P:alpha-amino acid metabolic process"/>
    <property type="evidence" value="ECO:0007669"/>
    <property type="project" value="TreeGrafter"/>
</dbReference>
<evidence type="ECO:0000256" key="5">
    <source>
        <dbReference type="ARBA" id="ARBA00022898"/>
    </source>
</evidence>
<dbReference type="SUPFAM" id="SSF53383">
    <property type="entry name" value="PLP-dependent transferases"/>
    <property type="match status" value="1"/>
</dbReference>
<dbReference type="VEuPathDB" id="FungiDB:MGL_2601"/>
<name>A8Q4Q0_MALGO</name>
<evidence type="ECO:0000256" key="1">
    <source>
        <dbReference type="ARBA" id="ARBA00001933"/>
    </source>
</evidence>
<dbReference type="GO" id="GO:0008483">
    <property type="term" value="F:transaminase activity"/>
    <property type="evidence" value="ECO:0007669"/>
    <property type="project" value="UniProtKB-KW"/>
</dbReference>
<dbReference type="FunCoup" id="A8Q4Q0">
    <property type="interactions" value="122"/>
</dbReference>
<sequence>MYPGLLPDLASRGIHTVNIATDEEGLSDSALASVLENWTSHEQTSKMRFPKAIYTVPTGSNPAGTTASADRKRKILALARRHQVLIMEDDPYYYIGFDGLGEDPVTRERIPSYFALEREQADEYGYGYVLRFESFSKIMSAGMRLGYVVGPKPIVTAIVAYTATSSIHASSPIQVIVAHLLRHWGVNGFLQHVDKVASMYRERRDVFASSLEKILGSGPTPVATWTTPVSGMFFWLKLHLPPTPEAPEGDSFQVIAEKALDEGVLVVPGSSFYAGGCKTPYARVSFSVIPENDIAEGLHRLRRAIESAWKDAGYSTIPPM</sequence>
<dbReference type="InterPro" id="IPR004839">
    <property type="entry name" value="Aminotransferase_I/II_large"/>
</dbReference>
<dbReference type="InterPro" id="IPR015424">
    <property type="entry name" value="PyrdxlP-dep_Trfase"/>
</dbReference>
<dbReference type="EMBL" id="AAYY01000009">
    <property type="protein sequence ID" value="EDP43005.1"/>
    <property type="molecule type" value="Genomic_DNA"/>
</dbReference>
<dbReference type="Proteomes" id="UP000008837">
    <property type="component" value="Unassembled WGS sequence"/>
</dbReference>
<dbReference type="CDD" id="cd00609">
    <property type="entry name" value="AAT_like"/>
    <property type="match status" value="1"/>
</dbReference>
<evidence type="ECO:0000313" key="7">
    <source>
        <dbReference type="EMBL" id="EDP43005.1"/>
    </source>
</evidence>
<dbReference type="STRING" id="425265.A8Q4Q0"/>
<dbReference type="GO" id="GO:0030170">
    <property type="term" value="F:pyridoxal phosphate binding"/>
    <property type="evidence" value="ECO:0007669"/>
    <property type="project" value="InterPro"/>
</dbReference>
<accession>A8Q4Q0</accession>
<comment type="caution">
    <text evidence="7">The sequence shown here is derived from an EMBL/GenBank/DDBJ whole genome shotgun (WGS) entry which is preliminary data.</text>
</comment>
<dbReference type="Pfam" id="PF00155">
    <property type="entry name" value="Aminotran_1_2"/>
    <property type="match status" value="1"/>
</dbReference>
<comment type="similarity">
    <text evidence="2">Belongs to the class-I pyridoxal-phosphate-dependent aminotransferase family.</text>
</comment>
<evidence type="ECO:0000256" key="3">
    <source>
        <dbReference type="ARBA" id="ARBA00022576"/>
    </source>
</evidence>
<dbReference type="OMA" id="LERINMH"/>
<dbReference type="InterPro" id="IPR050859">
    <property type="entry name" value="Class-I_PLP-dep_aminotransf"/>
</dbReference>
<dbReference type="PANTHER" id="PTHR42790">
    <property type="entry name" value="AMINOTRANSFERASE"/>
    <property type="match status" value="1"/>
</dbReference>
<keyword evidence="8" id="KW-1185">Reference proteome</keyword>